<dbReference type="Gene3D" id="3.40.430.10">
    <property type="entry name" value="Dihydrofolate Reductase, subunit A"/>
    <property type="match status" value="1"/>
</dbReference>
<dbReference type="PANTHER" id="PTHR38011">
    <property type="entry name" value="DIHYDROFOLATE REDUCTASE FAMILY PROTEIN (AFU_ORTHOLOGUE AFUA_8G06820)"/>
    <property type="match status" value="1"/>
</dbReference>
<evidence type="ECO:0000256" key="12">
    <source>
        <dbReference type="PIRSR" id="PIRSR006769-3"/>
    </source>
</evidence>
<dbReference type="InterPro" id="IPR024072">
    <property type="entry name" value="DHFR-like_dom_sf"/>
</dbReference>
<comment type="catalytic activity">
    <reaction evidence="9">
        <text>5-amino-6-(5-phospho-D-ribitylamino)uracil + NADP(+) = 5-amino-6-(5-phospho-D-ribosylamino)uracil + NADPH + H(+)</text>
        <dbReference type="Rhea" id="RHEA:17845"/>
        <dbReference type="ChEBI" id="CHEBI:15378"/>
        <dbReference type="ChEBI" id="CHEBI:57783"/>
        <dbReference type="ChEBI" id="CHEBI:58349"/>
        <dbReference type="ChEBI" id="CHEBI:58421"/>
        <dbReference type="ChEBI" id="CHEBI:58453"/>
        <dbReference type="EC" id="1.1.1.193"/>
    </reaction>
</comment>
<feature type="binding site" evidence="12">
    <location>
        <position position="46"/>
    </location>
    <ligand>
        <name>Zn(2+)</name>
        <dbReference type="ChEBI" id="CHEBI:29105"/>
        <note>catalytic</note>
    </ligand>
</feature>
<dbReference type="PIRSF" id="PIRSF006769">
    <property type="entry name" value="RibD"/>
    <property type="match status" value="1"/>
</dbReference>
<comment type="similarity">
    <text evidence="4 9">In the N-terminal section; belongs to the cytidine and deoxycytidylate deaminase family.</text>
</comment>
<comment type="cofactor">
    <cofactor evidence="9 12">
        <name>Zn(2+)</name>
        <dbReference type="ChEBI" id="CHEBI:29105"/>
    </cofactor>
    <text evidence="9 12">Binds 1 zinc ion.</text>
</comment>
<dbReference type="InterPro" id="IPR002734">
    <property type="entry name" value="RibDG_C"/>
</dbReference>
<dbReference type="GO" id="GO:0046872">
    <property type="term" value="F:metal ion binding"/>
    <property type="evidence" value="ECO:0007669"/>
    <property type="project" value="UniProtKB-KW"/>
</dbReference>
<dbReference type="EC" id="1.1.1.193" evidence="9"/>
<dbReference type="EC" id="3.5.4.26" evidence="9"/>
<evidence type="ECO:0000259" key="13">
    <source>
        <dbReference type="PROSITE" id="PS51747"/>
    </source>
</evidence>
<feature type="binding site" evidence="11">
    <location>
        <begin position="288"/>
        <end position="294"/>
    </location>
    <ligand>
        <name>NADP(+)</name>
        <dbReference type="ChEBI" id="CHEBI:58349"/>
    </ligand>
</feature>
<dbReference type="InterPro" id="IPR050765">
    <property type="entry name" value="Riboflavin_Biosynth_HTPR"/>
</dbReference>
<dbReference type="NCBIfam" id="TIGR00326">
    <property type="entry name" value="eubact_ribD"/>
    <property type="match status" value="1"/>
</dbReference>
<comment type="pathway">
    <text evidence="3 9">Cofactor biosynthesis; riboflavin biosynthesis; 5-amino-6-(D-ribitylamino)uracil from GTP: step 3/4.</text>
</comment>
<dbReference type="NCBIfam" id="TIGR00227">
    <property type="entry name" value="ribD_Cterm"/>
    <property type="match status" value="1"/>
</dbReference>
<evidence type="ECO:0000256" key="5">
    <source>
        <dbReference type="ARBA" id="ARBA00007417"/>
    </source>
</evidence>
<feature type="binding site" evidence="11">
    <location>
        <position position="192"/>
    </location>
    <ligand>
        <name>NADP(+)</name>
        <dbReference type="ChEBI" id="CHEBI:58349"/>
    </ligand>
</feature>
<evidence type="ECO:0000256" key="8">
    <source>
        <dbReference type="ARBA" id="ARBA00023268"/>
    </source>
</evidence>
<dbReference type="PROSITE" id="PS51747">
    <property type="entry name" value="CYT_DCMP_DEAMINASES_2"/>
    <property type="match status" value="1"/>
</dbReference>
<dbReference type="Gene3D" id="3.40.140.10">
    <property type="entry name" value="Cytidine Deaminase, domain 2"/>
    <property type="match status" value="1"/>
</dbReference>
<evidence type="ECO:0000256" key="9">
    <source>
        <dbReference type="PIRNR" id="PIRNR006769"/>
    </source>
</evidence>
<feature type="binding site" evidence="11">
    <location>
        <position position="180"/>
    </location>
    <ligand>
        <name>substrate</name>
    </ligand>
</feature>
<dbReference type="InterPro" id="IPR016193">
    <property type="entry name" value="Cytidine_deaminase-like"/>
</dbReference>
<keyword evidence="9 12" id="KW-0862">Zinc</keyword>
<protein>
    <recommendedName>
        <fullName evidence="9">Riboflavin biosynthesis protein RibD</fullName>
    </recommendedName>
    <domain>
        <recommendedName>
            <fullName evidence="9">Diaminohydroxyphosphoribosylaminopyrimidine deaminase</fullName>
            <shortName evidence="9">DRAP deaminase</shortName>
            <ecNumber evidence="9">3.5.4.26</ecNumber>
        </recommendedName>
        <alternativeName>
            <fullName evidence="9">Riboflavin-specific deaminase</fullName>
        </alternativeName>
    </domain>
    <domain>
        <recommendedName>
            <fullName evidence="9">5-amino-6-(5-phosphoribosylamino)uracil reductase</fullName>
            <ecNumber evidence="9">1.1.1.193</ecNumber>
        </recommendedName>
        <alternativeName>
            <fullName evidence="9">HTP reductase</fullName>
        </alternativeName>
    </domain>
</protein>
<name>A0A6J4PAC0_9BACT</name>
<evidence type="ECO:0000256" key="1">
    <source>
        <dbReference type="ARBA" id="ARBA00002151"/>
    </source>
</evidence>
<dbReference type="Pfam" id="PF00383">
    <property type="entry name" value="dCMP_cyt_deam_1"/>
    <property type="match status" value="1"/>
</dbReference>
<dbReference type="PANTHER" id="PTHR38011:SF7">
    <property type="entry name" value="2,5-DIAMINO-6-RIBOSYLAMINO-4(3H)-PYRIMIDINONE 5'-PHOSPHATE REDUCTASE"/>
    <property type="match status" value="1"/>
</dbReference>
<dbReference type="SUPFAM" id="SSF53597">
    <property type="entry name" value="Dihydrofolate reductase-like"/>
    <property type="match status" value="1"/>
</dbReference>
<dbReference type="SUPFAM" id="SSF53927">
    <property type="entry name" value="Cytidine deaminase-like"/>
    <property type="match status" value="1"/>
</dbReference>
<comment type="catalytic activity">
    <reaction evidence="9">
        <text>2,5-diamino-6-hydroxy-4-(5-phosphoribosylamino)-pyrimidine + H2O + H(+) = 5-amino-6-(5-phospho-D-ribosylamino)uracil + NH4(+)</text>
        <dbReference type="Rhea" id="RHEA:21868"/>
        <dbReference type="ChEBI" id="CHEBI:15377"/>
        <dbReference type="ChEBI" id="CHEBI:15378"/>
        <dbReference type="ChEBI" id="CHEBI:28938"/>
        <dbReference type="ChEBI" id="CHEBI:58453"/>
        <dbReference type="ChEBI" id="CHEBI:58614"/>
        <dbReference type="EC" id="3.5.4.26"/>
    </reaction>
</comment>
<evidence type="ECO:0000256" key="2">
    <source>
        <dbReference type="ARBA" id="ARBA00004882"/>
    </source>
</evidence>
<keyword evidence="6 9" id="KW-0521">NADP</keyword>
<feature type="binding site" evidence="11">
    <location>
        <position position="164"/>
    </location>
    <ligand>
        <name>substrate</name>
    </ligand>
</feature>
<keyword evidence="7 9" id="KW-0560">Oxidoreductase</keyword>
<evidence type="ECO:0000313" key="14">
    <source>
        <dbReference type="EMBL" id="CAA9408582.1"/>
    </source>
</evidence>
<comment type="similarity">
    <text evidence="5 9">In the C-terminal section; belongs to the HTP reductase family.</text>
</comment>
<comment type="function">
    <text evidence="1 9">Converts 2,5-diamino-6-(ribosylamino)-4(3h)-pyrimidinone 5'-phosphate into 5-amino-6-(ribosylamino)-2,4(1h,3h)-pyrimidinedione 5'-phosphate.</text>
</comment>
<proteinExistence type="inferred from homology"/>
<dbReference type="InterPro" id="IPR004794">
    <property type="entry name" value="Eubact_RibD"/>
</dbReference>
<feature type="binding site" evidence="11">
    <location>
        <position position="286"/>
    </location>
    <ligand>
        <name>substrate</name>
    </ligand>
</feature>
<gene>
    <name evidence="14" type="ORF">AVDCRST_MAG74-2126</name>
</gene>
<dbReference type="GO" id="GO:0008703">
    <property type="term" value="F:5-amino-6-(5-phosphoribosylamino)uracil reductase activity"/>
    <property type="evidence" value="ECO:0007669"/>
    <property type="project" value="UniProtKB-EC"/>
</dbReference>
<dbReference type="InterPro" id="IPR011549">
    <property type="entry name" value="RibD_C"/>
</dbReference>
<feature type="binding site" evidence="11">
    <location>
        <position position="200"/>
    </location>
    <ligand>
        <name>substrate</name>
    </ligand>
</feature>
<evidence type="ECO:0000256" key="10">
    <source>
        <dbReference type="PIRSR" id="PIRSR006769-1"/>
    </source>
</evidence>
<feature type="domain" description="CMP/dCMP-type deaminase" evidence="13">
    <location>
        <begin position="1"/>
        <end position="111"/>
    </location>
</feature>
<dbReference type="GO" id="GO:0050661">
    <property type="term" value="F:NADP binding"/>
    <property type="evidence" value="ECO:0007669"/>
    <property type="project" value="InterPro"/>
</dbReference>
<dbReference type="Pfam" id="PF01872">
    <property type="entry name" value="RibD_C"/>
    <property type="match status" value="1"/>
</dbReference>
<dbReference type="GO" id="GO:0008835">
    <property type="term" value="F:diaminohydroxyphosphoribosylaminopyrimidine deaminase activity"/>
    <property type="evidence" value="ECO:0007669"/>
    <property type="project" value="UniProtKB-EC"/>
</dbReference>
<accession>A0A6J4PAC0</accession>
<comment type="pathway">
    <text evidence="2 9">Cofactor biosynthesis; riboflavin biosynthesis; 5-amino-6-(D-ribitylamino)uracil from GTP: step 2/4.</text>
</comment>
<dbReference type="CDD" id="cd01284">
    <property type="entry name" value="Riboflavin_deaminase-reductase"/>
    <property type="match status" value="1"/>
</dbReference>
<organism evidence="14">
    <name type="scientific">uncultured Pyrinomonadaceae bacterium</name>
    <dbReference type="NCBI Taxonomy" id="2283094"/>
    <lineage>
        <taxon>Bacteria</taxon>
        <taxon>Pseudomonadati</taxon>
        <taxon>Acidobacteriota</taxon>
        <taxon>Blastocatellia</taxon>
        <taxon>Blastocatellales</taxon>
        <taxon>Pyrinomonadaceae</taxon>
        <taxon>environmental samples</taxon>
    </lineage>
</organism>
<dbReference type="EMBL" id="CADCUR010000193">
    <property type="protein sequence ID" value="CAA9408582.1"/>
    <property type="molecule type" value="Genomic_DNA"/>
</dbReference>
<evidence type="ECO:0000256" key="11">
    <source>
        <dbReference type="PIRSR" id="PIRSR006769-2"/>
    </source>
</evidence>
<feature type="binding site" evidence="12">
    <location>
        <position position="80"/>
    </location>
    <ligand>
        <name>Zn(2+)</name>
        <dbReference type="ChEBI" id="CHEBI:29105"/>
        <note>catalytic</note>
    </ligand>
</feature>
<evidence type="ECO:0000256" key="6">
    <source>
        <dbReference type="ARBA" id="ARBA00022857"/>
    </source>
</evidence>
<keyword evidence="8" id="KW-0511">Multifunctional enzyme</keyword>
<dbReference type="UniPathway" id="UPA00275">
    <property type="reaction ID" value="UER00401"/>
</dbReference>
<feature type="binding site" evidence="11">
    <location>
        <position position="150"/>
    </location>
    <ligand>
        <name>NADP(+)</name>
        <dbReference type="ChEBI" id="CHEBI:58349"/>
    </ligand>
</feature>
<evidence type="ECO:0000256" key="7">
    <source>
        <dbReference type="ARBA" id="ARBA00023002"/>
    </source>
</evidence>
<dbReference type="InterPro" id="IPR002125">
    <property type="entry name" value="CMP_dCMP_dom"/>
</dbReference>
<feature type="binding site" evidence="11">
    <location>
        <position position="203"/>
    </location>
    <ligand>
        <name>substrate</name>
    </ligand>
</feature>
<keyword evidence="9 12" id="KW-0479">Metal-binding</keyword>
<dbReference type="GO" id="GO:0009231">
    <property type="term" value="P:riboflavin biosynthetic process"/>
    <property type="evidence" value="ECO:0007669"/>
    <property type="project" value="UniProtKB-UniPathway"/>
</dbReference>
<feature type="binding site" evidence="11">
    <location>
        <position position="196"/>
    </location>
    <ligand>
        <name>NADP(+)</name>
        <dbReference type="ChEBI" id="CHEBI:58349"/>
    </ligand>
</feature>
<keyword evidence="9" id="KW-0686">Riboflavin biosynthesis</keyword>
<feature type="active site" description="Proton donor" evidence="10">
    <location>
        <position position="48"/>
    </location>
</feature>
<evidence type="ECO:0000256" key="3">
    <source>
        <dbReference type="ARBA" id="ARBA00004910"/>
    </source>
</evidence>
<dbReference type="AlphaFoldDB" id="A0A6J4PAC0"/>
<keyword evidence="9 14" id="KW-0378">Hydrolase</keyword>
<evidence type="ECO:0000256" key="4">
    <source>
        <dbReference type="ARBA" id="ARBA00005259"/>
    </source>
</evidence>
<sequence>MTRRALELAAFGIGQVSPSPLVGCVIVAENGETIGEGSYIYENVTHAEVIALNQAGEKAKGGTAYVSLEPHAHTGRTKPCTEALINARIRRVVCPIEDPNPLVSGKGFQVLRENGIEVVTGILKDEAARLNEKFCVWHQKNRPFVHLKLAMSLDGRISLTNSVSTQLSGKESAARVQSFRHEHDAILVGGNTAFVDNPSLTDRSGKPRRRKLARIVLDNRLRVSIDSTLAQTAKDAPTIIFSASDDETKIAELEKLGVEVVRLNARNLHHVLSELKTRQLQSVLVEGGTEIAGAFCDAKLVDKLTFIVAPIVIGGHDAPMAIGGEGADSLDGAMRLRDLEIIKHGDDFELTGYPQIRDEG</sequence>
<reference evidence="14" key="1">
    <citation type="submission" date="2020-02" db="EMBL/GenBank/DDBJ databases">
        <authorList>
            <person name="Meier V. D."/>
        </authorList>
    </citation>
    <scope>NUCLEOTIDE SEQUENCE</scope>
    <source>
        <strain evidence="14">AVDCRST_MAG74</strain>
    </source>
</reference>